<evidence type="ECO:0000256" key="4">
    <source>
        <dbReference type="ARBA" id="ARBA00022553"/>
    </source>
</evidence>
<dbReference type="PIRSF" id="PIRSF000484">
    <property type="entry name" value="NAPRT"/>
    <property type="match status" value="1"/>
</dbReference>
<sequence length="454" mass="49743">MNPLSSPLMTDNYQFMMLQSYLEQGMEETAVFELFVRKLPPGRNFMIAAGLEQALNFLENLRFSPEELAWLAPRFPSTLIAYLEEFRFTGDVHAMPEGTIFFPDEPILRITAALPQAQLIESRMMNLLHFETLIASKAARSVLAAPDKLLVDFGMRRAHGAEAGLLAARASYLAGFSGTATVLAGALYGIALFGTTAHSYIQAHEDETTAFEHFARCHPDNVILLIDTYDTEAAADKVVALAPKLGADGIGIKGVRLDSGDLAMHARQVRKILDEGGLENTFIFASGNLDEYRLHALLASGAPIDGFGIGTALDVSSDAPSLDCAYKLQEYAGKARRKRSEGKVTWPGRKQVYRKYDSADGCMMRDVVTLEEDNSYDGEPLVIPVMVAGERINGNVGLDEMRRRTLANYARLPSQMTALEAAHAYPVEISPSLRALAKQLDEDSGAFSHLTQTL</sequence>
<dbReference type="NCBIfam" id="NF009131">
    <property type="entry name" value="PRK12484.1"/>
    <property type="match status" value="1"/>
</dbReference>
<dbReference type="UniPathway" id="UPA00253">
    <property type="reaction ID" value="UER00457"/>
</dbReference>
<dbReference type="PANTHER" id="PTHR11098">
    <property type="entry name" value="NICOTINATE PHOSPHORIBOSYLTRANSFERASE"/>
    <property type="match status" value="1"/>
</dbReference>
<evidence type="ECO:0000259" key="11">
    <source>
        <dbReference type="Pfam" id="PF17767"/>
    </source>
</evidence>
<dbReference type="CDD" id="cd01570">
    <property type="entry name" value="NAPRTase_A"/>
    <property type="match status" value="1"/>
</dbReference>
<evidence type="ECO:0000313" key="13">
    <source>
        <dbReference type="EMBL" id="SFN24191.1"/>
    </source>
</evidence>
<dbReference type="Pfam" id="PF17956">
    <property type="entry name" value="NAPRTase_C"/>
    <property type="match status" value="1"/>
</dbReference>
<evidence type="ECO:0000256" key="2">
    <source>
        <dbReference type="ARBA" id="ARBA00010897"/>
    </source>
</evidence>
<keyword evidence="4" id="KW-0597">Phosphoprotein</keyword>
<dbReference type="InterPro" id="IPR007229">
    <property type="entry name" value="Nic_PRibTrfase-Fam"/>
</dbReference>
<dbReference type="GO" id="GO:0034355">
    <property type="term" value="P:NAD+ biosynthetic process via the salvage pathway"/>
    <property type="evidence" value="ECO:0007669"/>
    <property type="project" value="TreeGrafter"/>
</dbReference>
<dbReference type="GO" id="GO:0005829">
    <property type="term" value="C:cytosol"/>
    <property type="evidence" value="ECO:0007669"/>
    <property type="project" value="TreeGrafter"/>
</dbReference>
<dbReference type="Proteomes" id="UP000183107">
    <property type="component" value="Unassembled WGS sequence"/>
</dbReference>
<feature type="domain" description="Nicotinate/nicotinamide phosphoribosyltransferase" evidence="10">
    <location>
        <begin position="150"/>
        <end position="330"/>
    </location>
</feature>
<evidence type="ECO:0000256" key="3">
    <source>
        <dbReference type="ARBA" id="ARBA00013236"/>
    </source>
</evidence>
<reference evidence="14" key="1">
    <citation type="submission" date="2016-10" db="EMBL/GenBank/DDBJ databases">
        <authorList>
            <person name="Varghese N."/>
        </authorList>
    </citation>
    <scope>NUCLEOTIDE SEQUENCE [LARGE SCALE GENOMIC DNA]</scope>
    <source>
        <strain evidence="14">Nsp8</strain>
    </source>
</reference>
<evidence type="ECO:0000256" key="5">
    <source>
        <dbReference type="ARBA" id="ARBA00022598"/>
    </source>
</evidence>
<dbReference type="InterPro" id="IPR041525">
    <property type="entry name" value="N/Namide_PRibTrfase"/>
</dbReference>
<comment type="PTM">
    <text evidence="9">Transiently phosphorylated on a His residue during the reaction cycle. Phosphorylation strongly increases the affinity for substrates and increases the rate of nicotinate D-ribonucleotide production. Dephosphorylation regenerates the low-affinity form of the enzyme, leading to product release.</text>
</comment>
<organism evidence="13 14">
    <name type="scientific">Nitrosospira briensis</name>
    <dbReference type="NCBI Taxonomy" id="35799"/>
    <lineage>
        <taxon>Bacteria</taxon>
        <taxon>Pseudomonadati</taxon>
        <taxon>Pseudomonadota</taxon>
        <taxon>Betaproteobacteria</taxon>
        <taxon>Nitrosomonadales</taxon>
        <taxon>Nitrosomonadaceae</taxon>
        <taxon>Nitrosospira</taxon>
    </lineage>
</organism>
<feature type="domain" description="Nicotinate phosphoribosyltransferase N-terminal" evidence="11">
    <location>
        <begin position="8"/>
        <end position="128"/>
    </location>
</feature>
<dbReference type="GO" id="GO:0016757">
    <property type="term" value="F:glycosyltransferase activity"/>
    <property type="evidence" value="ECO:0007669"/>
    <property type="project" value="UniProtKB-KW"/>
</dbReference>
<dbReference type="Pfam" id="PF04095">
    <property type="entry name" value="NAPRTase"/>
    <property type="match status" value="1"/>
</dbReference>
<protein>
    <recommendedName>
        <fullName evidence="3 9">Nicotinate phosphoribosyltransferase</fullName>
        <ecNumber evidence="3 9">6.3.4.21</ecNumber>
    </recommendedName>
</protein>
<dbReference type="InterPro" id="IPR041619">
    <property type="entry name" value="NAPRTase_C"/>
</dbReference>
<dbReference type="RefSeq" id="WP_074793518.1">
    <property type="nucleotide sequence ID" value="NZ_FOVJ01000001.1"/>
</dbReference>
<comment type="pathway">
    <text evidence="1 9">Cofactor biosynthesis; NAD(+) biosynthesis; nicotinate D-ribonucleotide from nicotinate: step 1/1.</text>
</comment>
<dbReference type="EC" id="6.3.4.21" evidence="3 9"/>
<dbReference type="PANTHER" id="PTHR11098:SF1">
    <property type="entry name" value="NICOTINATE PHOSPHORIBOSYLTRANSFERASE"/>
    <property type="match status" value="1"/>
</dbReference>
<dbReference type="SUPFAM" id="SSF54675">
    <property type="entry name" value="Nicotinate/Quinolinate PRTase N-terminal domain-like"/>
    <property type="match status" value="1"/>
</dbReference>
<dbReference type="Gene3D" id="3.20.140.10">
    <property type="entry name" value="nicotinate phosphoribosyltransferase"/>
    <property type="match status" value="1"/>
</dbReference>
<dbReference type="STRING" id="1266925.GCA_000619905_00766"/>
<dbReference type="InterPro" id="IPR006405">
    <property type="entry name" value="Nic_PRibTrfase_pncB"/>
</dbReference>
<feature type="domain" description="Nicotinate phosphoribosyltransferase C-terminal" evidence="12">
    <location>
        <begin position="376"/>
        <end position="436"/>
    </location>
</feature>
<evidence type="ECO:0000256" key="6">
    <source>
        <dbReference type="ARBA" id="ARBA00022642"/>
    </source>
</evidence>
<dbReference type="InterPro" id="IPR013785">
    <property type="entry name" value="Aldolase_TIM"/>
</dbReference>
<evidence type="ECO:0000313" key="14">
    <source>
        <dbReference type="Proteomes" id="UP000183107"/>
    </source>
</evidence>
<keyword evidence="13" id="KW-0328">Glycosyltransferase</keyword>
<dbReference type="Gene3D" id="3.20.20.70">
    <property type="entry name" value="Aldolase class I"/>
    <property type="match status" value="1"/>
</dbReference>
<gene>
    <name evidence="13" type="ORF">SAMN05216386_0075</name>
</gene>
<accession>A0A1I4XE34</accession>
<dbReference type="OrthoDB" id="9771406at2"/>
<dbReference type="Pfam" id="PF17767">
    <property type="entry name" value="NAPRTase_N"/>
    <property type="match status" value="1"/>
</dbReference>
<evidence type="ECO:0000256" key="8">
    <source>
        <dbReference type="ARBA" id="ARBA00048668"/>
    </source>
</evidence>
<dbReference type="GO" id="GO:0004516">
    <property type="term" value="F:nicotinate phosphoribosyltransferase activity"/>
    <property type="evidence" value="ECO:0007669"/>
    <property type="project" value="UniProtKB-UniRule"/>
</dbReference>
<comment type="similarity">
    <text evidence="2 9">Belongs to the NAPRTase family.</text>
</comment>
<proteinExistence type="inferred from homology"/>
<dbReference type="InterPro" id="IPR036068">
    <property type="entry name" value="Nicotinate_pribotase-like_C"/>
</dbReference>
<evidence type="ECO:0000259" key="10">
    <source>
        <dbReference type="Pfam" id="PF04095"/>
    </source>
</evidence>
<dbReference type="SUPFAM" id="SSF51690">
    <property type="entry name" value="Nicotinate/Quinolinate PRTase C-terminal domain-like"/>
    <property type="match status" value="1"/>
</dbReference>
<keyword evidence="6 9" id="KW-0662">Pyridine nucleotide biosynthesis</keyword>
<name>A0A1I4XE34_9PROT</name>
<dbReference type="EMBL" id="FOVJ01000001">
    <property type="protein sequence ID" value="SFN24191.1"/>
    <property type="molecule type" value="Genomic_DNA"/>
</dbReference>
<evidence type="ECO:0000256" key="7">
    <source>
        <dbReference type="ARBA" id="ARBA00022679"/>
    </source>
</evidence>
<dbReference type="AlphaFoldDB" id="A0A1I4XE34"/>
<comment type="catalytic activity">
    <reaction evidence="8 9">
        <text>5-phospho-alpha-D-ribose 1-diphosphate + nicotinate + ATP + H2O = nicotinate beta-D-ribonucleotide + ADP + phosphate + diphosphate</text>
        <dbReference type="Rhea" id="RHEA:36163"/>
        <dbReference type="ChEBI" id="CHEBI:15377"/>
        <dbReference type="ChEBI" id="CHEBI:30616"/>
        <dbReference type="ChEBI" id="CHEBI:32544"/>
        <dbReference type="ChEBI" id="CHEBI:33019"/>
        <dbReference type="ChEBI" id="CHEBI:43474"/>
        <dbReference type="ChEBI" id="CHEBI:57502"/>
        <dbReference type="ChEBI" id="CHEBI:58017"/>
        <dbReference type="ChEBI" id="CHEBI:456216"/>
        <dbReference type="EC" id="6.3.4.21"/>
    </reaction>
</comment>
<keyword evidence="14" id="KW-1185">Reference proteome</keyword>
<evidence type="ECO:0000256" key="9">
    <source>
        <dbReference type="RuleBase" id="RU365100"/>
    </source>
</evidence>
<evidence type="ECO:0000259" key="12">
    <source>
        <dbReference type="Pfam" id="PF17956"/>
    </source>
</evidence>
<keyword evidence="5 9" id="KW-0436">Ligase</keyword>
<dbReference type="NCBIfam" id="NF006696">
    <property type="entry name" value="PRK09243.1-3"/>
    <property type="match status" value="1"/>
</dbReference>
<comment type="function">
    <text evidence="9">Catalyzes the first step in the biosynthesis of NAD from nicotinic acid, the ATP-dependent synthesis of beta-nicotinate D-ribonucleotide from nicotinate and 5-phospho-D-ribose 1-phosphate.</text>
</comment>
<dbReference type="NCBIfam" id="TIGR01513">
    <property type="entry name" value="NAPRTase_put"/>
    <property type="match status" value="1"/>
</dbReference>
<evidence type="ECO:0000256" key="1">
    <source>
        <dbReference type="ARBA" id="ARBA00004952"/>
    </source>
</evidence>
<keyword evidence="7 9" id="KW-0808">Transferase</keyword>
<dbReference type="InterPro" id="IPR040727">
    <property type="entry name" value="NAPRTase_N"/>
</dbReference>